<reference evidence="1" key="1">
    <citation type="submission" date="2018-05" db="EMBL/GenBank/DDBJ databases">
        <authorList>
            <person name="Lanie J.A."/>
            <person name="Ng W.-L."/>
            <person name="Kazmierczak K.M."/>
            <person name="Andrzejewski T.M."/>
            <person name="Davidsen T.M."/>
            <person name="Wayne K.J."/>
            <person name="Tettelin H."/>
            <person name="Glass J.I."/>
            <person name="Rusch D."/>
            <person name="Podicherti R."/>
            <person name="Tsui H.-C.T."/>
            <person name="Winkler M.E."/>
        </authorList>
    </citation>
    <scope>NUCLEOTIDE SEQUENCE</scope>
</reference>
<evidence type="ECO:0000313" key="1">
    <source>
        <dbReference type="EMBL" id="SVA92627.1"/>
    </source>
</evidence>
<dbReference type="EMBL" id="UINC01022622">
    <property type="protein sequence ID" value="SVA92627.1"/>
    <property type="molecule type" value="Genomic_DNA"/>
</dbReference>
<dbReference type="AlphaFoldDB" id="A0A381ZUV7"/>
<name>A0A381ZUV7_9ZZZZ</name>
<accession>A0A381ZUV7</accession>
<sequence length="34" mass="3825">MVSNYISVLKELTIIKIKSSVSQIKSIIQYLGLN</sequence>
<gene>
    <name evidence="1" type="ORF">METZ01_LOCUS145481</name>
</gene>
<protein>
    <submittedName>
        <fullName evidence="1">Uncharacterized protein</fullName>
    </submittedName>
</protein>
<organism evidence="1">
    <name type="scientific">marine metagenome</name>
    <dbReference type="NCBI Taxonomy" id="408172"/>
    <lineage>
        <taxon>unclassified sequences</taxon>
        <taxon>metagenomes</taxon>
        <taxon>ecological metagenomes</taxon>
    </lineage>
</organism>
<proteinExistence type="predicted"/>